<feature type="signal peptide" evidence="1">
    <location>
        <begin position="1"/>
        <end position="18"/>
    </location>
</feature>
<protein>
    <submittedName>
        <fullName evidence="2">Transporter</fullName>
    </submittedName>
</protein>
<gene>
    <name evidence="2" type="ORF">OL599_25335</name>
</gene>
<accession>A0AA41YPW1</accession>
<dbReference type="Pfam" id="PF13557">
    <property type="entry name" value="Phenol_MetA_deg"/>
    <property type="match status" value="1"/>
</dbReference>
<dbReference type="RefSeq" id="WP_264716857.1">
    <property type="nucleotide sequence ID" value="NZ_JAPDNT010000059.1"/>
</dbReference>
<comment type="caution">
    <text evidence="2">The sequence shown here is derived from an EMBL/GenBank/DDBJ whole genome shotgun (WGS) entry which is preliminary data.</text>
</comment>
<name>A0AA41YPW1_9PROT</name>
<sequence length="302" mass="32444">MLALAAAGSVFAIACAHAQDLEPRAYSASPIGTNFLVAGYSHTSGRVSLDPSLPITGVKAAIDTYALGYDHTFALAGRAARASLLLPYFDGNLSGQVQEQGARATRLGPGDLRLRFSVNLLGGPALTPAAFAQRTPTPTLGVSLIVIAPSGAYDPQRLVNISSNRWAVRPEIGLSVPLGQWFADASFGTWIFTDNNNFFHGHVRSQLPIYSVQVHGGYNFRPGLWLAADATYFTGGETSIDGVGKHDIQANSRYGLTLSVPLTASWSTKLSWSTWLTGRNNAYQTVGLTLQYRWFNRPLAAR</sequence>
<evidence type="ECO:0000313" key="2">
    <source>
        <dbReference type="EMBL" id="MCW3477876.1"/>
    </source>
</evidence>
<evidence type="ECO:0000313" key="3">
    <source>
        <dbReference type="Proteomes" id="UP001165679"/>
    </source>
</evidence>
<dbReference type="EMBL" id="JAPDNT010000059">
    <property type="protein sequence ID" value="MCW3477876.1"/>
    <property type="molecule type" value="Genomic_DNA"/>
</dbReference>
<reference evidence="2" key="1">
    <citation type="submission" date="2022-09" db="EMBL/GenBank/DDBJ databases">
        <title>Rhodovastum sp. nov. RN2-1 isolated from soil in Seongnam, South Korea.</title>
        <authorList>
            <person name="Le N.T."/>
        </authorList>
    </citation>
    <scope>NUCLEOTIDE SEQUENCE</scope>
    <source>
        <strain evidence="2">RN2-1</strain>
    </source>
</reference>
<evidence type="ECO:0000256" key="1">
    <source>
        <dbReference type="SAM" id="SignalP"/>
    </source>
</evidence>
<dbReference type="AlphaFoldDB" id="A0AA41YPW1"/>
<keyword evidence="1" id="KW-0732">Signal</keyword>
<dbReference type="InterPro" id="IPR025737">
    <property type="entry name" value="FApF"/>
</dbReference>
<reference evidence="2" key="2">
    <citation type="submission" date="2022-10" db="EMBL/GenBank/DDBJ databases">
        <authorList>
            <person name="Trinh H.N."/>
        </authorList>
    </citation>
    <scope>NUCLEOTIDE SEQUENCE</scope>
    <source>
        <strain evidence="2">RN2-1</strain>
    </source>
</reference>
<feature type="chain" id="PRO_5041320055" evidence="1">
    <location>
        <begin position="19"/>
        <end position="302"/>
    </location>
</feature>
<proteinExistence type="predicted"/>
<keyword evidence="3" id="KW-1185">Reference proteome</keyword>
<dbReference type="Proteomes" id="UP001165679">
    <property type="component" value="Unassembled WGS sequence"/>
</dbReference>
<organism evidence="2 3">
    <name type="scientific">Limobrevibacterium gyesilva</name>
    <dbReference type="NCBI Taxonomy" id="2991712"/>
    <lineage>
        <taxon>Bacteria</taxon>
        <taxon>Pseudomonadati</taxon>
        <taxon>Pseudomonadota</taxon>
        <taxon>Alphaproteobacteria</taxon>
        <taxon>Acetobacterales</taxon>
        <taxon>Acetobacteraceae</taxon>
        <taxon>Limobrevibacterium</taxon>
    </lineage>
</organism>